<dbReference type="PANTHER" id="PTHR33371:SF18">
    <property type="entry name" value="MCE-FAMILY PROTEIN MCE3C"/>
    <property type="match status" value="1"/>
</dbReference>
<dbReference type="Pfam" id="PF02470">
    <property type="entry name" value="MlaD"/>
    <property type="match status" value="1"/>
</dbReference>
<feature type="region of interest" description="Disordered" evidence="1">
    <location>
        <begin position="1"/>
        <end position="20"/>
    </location>
</feature>
<dbReference type="NCBIfam" id="TIGR00996">
    <property type="entry name" value="Mtu_fam_mce"/>
    <property type="match status" value="1"/>
</dbReference>
<feature type="domain" description="Mce/MlaD" evidence="2">
    <location>
        <begin position="66"/>
        <end position="139"/>
    </location>
</feature>
<name>A0A516X174_9ACTN</name>
<evidence type="ECO:0000256" key="1">
    <source>
        <dbReference type="SAM" id="MobiDB-lite"/>
    </source>
</evidence>
<keyword evidence="5" id="KW-1185">Reference proteome</keyword>
<dbReference type="KEGG" id="toy:FO059_05085"/>
<dbReference type="EMBL" id="CP041765">
    <property type="protein sequence ID" value="QDQ96832.1"/>
    <property type="molecule type" value="Genomic_DNA"/>
</dbReference>
<dbReference type="InterPro" id="IPR003399">
    <property type="entry name" value="Mce/MlaD"/>
</dbReference>
<dbReference type="AlphaFoldDB" id="A0A516X174"/>
<proteinExistence type="predicted"/>
<dbReference type="Proteomes" id="UP000317344">
    <property type="component" value="Chromosome"/>
</dbReference>
<organism evidence="4 5">
    <name type="scientific">Tomitella fengzijianii</name>
    <dbReference type="NCBI Taxonomy" id="2597660"/>
    <lineage>
        <taxon>Bacteria</taxon>
        <taxon>Bacillati</taxon>
        <taxon>Actinomycetota</taxon>
        <taxon>Actinomycetes</taxon>
        <taxon>Mycobacteriales</taxon>
        <taxon>Tomitella</taxon>
    </lineage>
</organism>
<evidence type="ECO:0000259" key="3">
    <source>
        <dbReference type="Pfam" id="PF11887"/>
    </source>
</evidence>
<dbReference type="InterPro" id="IPR052336">
    <property type="entry name" value="MlaD_Phospholipid_Transporter"/>
</dbReference>
<reference evidence="4 5" key="1">
    <citation type="submission" date="2019-07" db="EMBL/GenBank/DDBJ databases">
        <title>Tomitella cavernea sp. nov., an actinomycete isolated from soil.</title>
        <authorList>
            <person name="Cheng J."/>
        </authorList>
    </citation>
    <scope>NUCLEOTIDE SEQUENCE [LARGE SCALE GENOMIC DNA]</scope>
    <source>
        <strain evidence="4 5">HY188</strain>
    </source>
</reference>
<dbReference type="GO" id="GO:0005576">
    <property type="term" value="C:extracellular region"/>
    <property type="evidence" value="ECO:0007669"/>
    <property type="project" value="TreeGrafter"/>
</dbReference>
<dbReference type="InterPro" id="IPR005693">
    <property type="entry name" value="Mce"/>
</dbReference>
<protein>
    <submittedName>
        <fullName evidence="4">MCE family protein</fullName>
    </submittedName>
</protein>
<dbReference type="InterPro" id="IPR024516">
    <property type="entry name" value="Mce_C"/>
</dbReference>
<feature type="compositionally biased region" description="Low complexity" evidence="1">
    <location>
        <begin position="375"/>
        <end position="407"/>
    </location>
</feature>
<reference evidence="4 5" key="2">
    <citation type="submission" date="2019-07" db="EMBL/GenBank/DDBJ databases">
        <authorList>
            <person name="Huang Y."/>
        </authorList>
    </citation>
    <scope>NUCLEOTIDE SEQUENCE [LARGE SCALE GENOMIC DNA]</scope>
    <source>
        <strain evidence="4 5">HY188</strain>
    </source>
</reference>
<evidence type="ECO:0000313" key="5">
    <source>
        <dbReference type="Proteomes" id="UP000317344"/>
    </source>
</evidence>
<dbReference type="PANTHER" id="PTHR33371">
    <property type="entry name" value="INTERMEMBRANE PHOSPHOLIPID TRANSPORT SYSTEM BINDING PROTEIN MLAD-RELATED"/>
    <property type="match status" value="1"/>
</dbReference>
<feature type="region of interest" description="Disordered" evidence="1">
    <location>
        <begin position="375"/>
        <end position="416"/>
    </location>
</feature>
<dbReference type="OrthoDB" id="5241191at2"/>
<gene>
    <name evidence="4" type="ORF">FO059_05085</name>
</gene>
<evidence type="ECO:0000313" key="4">
    <source>
        <dbReference type="EMBL" id="QDQ96832.1"/>
    </source>
</evidence>
<dbReference type="SUPFAM" id="SSF58100">
    <property type="entry name" value="Bacterial hemolysins"/>
    <property type="match status" value="1"/>
</dbReference>
<accession>A0A516X174</accession>
<dbReference type="PRINTS" id="PR01782">
    <property type="entry name" value="MCEVIRFACTOR"/>
</dbReference>
<sequence length="416" mass="43696">MTKRSRRSPEGQGTRRKPGLWTRMRSLPRFRDMNPIPIAIIGLVLTAAVVLGALQYDKLPFINSANSYQAQVADAAGLKSGDDVFVAGLKVGKVGSIGIQDDHVVVDFSVDSDIRLGKDTVAAISTESMLGKRGLQVRPEGAGDLGDGGVIPLSRTSTPYALTEALGDLATNVGEIDTDAVTEALESFSDSFAGAPEELRGALDGVTRLSKSISSRDQQLQQLLKKANGVTGVLKDRSDQLNALVVDANSLMAKLDERKQMLNQLIVHIGAVSTQLTGFVNDNEQQLKPALDNLHTVMQVLEKNYSNISDSLDGVAKYMYALGDSVANGPYFMAFIQNFLNAMDYPGGVQTTDMLKPLLAQMAQQTPAAAQLFDAAKQPAGAPAPGGDAGAAQDAAGGAAQPGGAPAENDTNGGGR</sequence>
<feature type="domain" description="Mammalian cell entry C-terminal" evidence="3">
    <location>
        <begin position="145"/>
        <end position="317"/>
    </location>
</feature>
<dbReference type="Pfam" id="PF11887">
    <property type="entry name" value="Mce4_CUP1"/>
    <property type="match status" value="1"/>
</dbReference>
<evidence type="ECO:0000259" key="2">
    <source>
        <dbReference type="Pfam" id="PF02470"/>
    </source>
</evidence>